<dbReference type="PANTHER" id="PTHR45650">
    <property type="entry name" value="GDSL-LIKE LIPASE/ACYLHYDROLASE-RELATED"/>
    <property type="match status" value="1"/>
</dbReference>
<gene>
    <name evidence="9" type="ORF">Cni_G17569</name>
</gene>
<dbReference type="InterPro" id="IPR035669">
    <property type="entry name" value="SGNH_plant_lipase-like"/>
</dbReference>
<comment type="subcellular location">
    <subcellularLocation>
        <location evidence="1">Secreted</location>
    </subcellularLocation>
</comment>
<comment type="similarity">
    <text evidence="2">Belongs to the 'GDSL' lipolytic enzyme family.</text>
</comment>
<dbReference type="InterPro" id="IPR036514">
    <property type="entry name" value="SGNH_hydro_sf"/>
</dbReference>
<keyword evidence="3" id="KW-0964">Secreted</keyword>
<dbReference type="Pfam" id="PF00657">
    <property type="entry name" value="Lipase_GDSL"/>
    <property type="match status" value="1"/>
</dbReference>
<evidence type="ECO:0000256" key="8">
    <source>
        <dbReference type="SAM" id="SignalP"/>
    </source>
</evidence>
<dbReference type="GO" id="GO:0005576">
    <property type="term" value="C:extracellular region"/>
    <property type="evidence" value="ECO:0007669"/>
    <property type="project" value="UniProtKB-SubCell"/>
</dbReference>
<feature type="chain" id="PRO_5042836573" evidence="8">
    <location>
        <begin position="24"/>
        <end position="365"/>
    </location>
</feature>
<dbReference type="GO" id="GO:0016788">
    <property type="term" value="F:hydrolase activity, acting on ester bonds"/>
    <property type="evidence" value="ECO:0007669"/>
    <property type="project" value="InterPro"/>
</dbReference>
<dbReference type="PANTHER" id="PTHR45650:SF16">
    <property type="entry name" value="OS02G0732800 PROTEIN"/>
    <property type="match status" value="1"/>
</dbReference>
<protein>
    <submittedName>
        <fullName evidence="9">GDSL esterase/lipase</fullName>
    </submittedName>
</protein>
<keyword evidence="6" id="KW-0442">Lipid degradation</keyword>
<evidence type="ECO:0000256" key="3">
    <source>
        <dbReference type="ARBA" id="ARBA00022525"/>
    </source>
</evidence>
<accession>A0AAQ3KMX6</accession>
<feature type="signal peptide" evidence="8">
    <location>
        <begin position="1"/>
        <end position="23"/>
    </location>
</feature>
<dbReference type="Proteomes" id="UP001327560">
    <property type="component" value="Chromosome 5"/>
</dbReference>
<evidence type="ECO:0000256" key="2">
    <source>
        <dbReference type="ARBA" id="ARBA00008668"/>
    </source>
</evidence>
<proteinExistence type="inferred from homology"/>
<name>A0AAQ3KMX6_9LILI</name>
<evidence type="ECO:0000256" key="1">
    <source>
        <dbReference type="ARBA" id="ARBA00004613"/>
    </source>
</evidence>
<dbReference type="AlphaFoldDB" id="A0AAQ3KMX6"/>
<evidence type="ECO:0000313" key="10">
    <source>
        <dbReference type="Proteomes" id="UP001327560"/>
    </source>
</evidence>
<sequence>MATFLATATISIIFLTSIPIAQATSKPVIFAFGDSLSDVGNNNHLPYSLARSDYPWYGIDYSGGHATGRFTNGRTIGDIIAAKLGVPSPPPYLSLSMDDDAILEGVNYASGGAGILNETGIYFVQKLSFDDQISCFETTATTITRKIGKVASRRLRSEAFFFIGLGSNDYINNFLQPNLPDGQIYTLPQFEDLLIGTLENQLRRLHKLGARKVIFHGLAPMGCIPSQRAQAIDGKCVEHVNDYVLQFNSRVKALLTELNLKLPGAQMAFADCYDIVLDLIDNPKRYGFKIAHTSCCNVDTTVGGLCLPNSRLCGDRKDYVFWDAYHPTDAANEVIADTLFADSDVGQVHPALGMAPSPSPSPSPL</sequence>
<dbReference type="EMBL" id="CP136894">
    <property type="protein sequence ID" value="WOL08816.1"/>
    <property type="molecule type" value="Genomic_DNA"/>
</dbReference>
<dbReference type="Gene3D" id="3.40.50.1110">
    <property type="entry name" value="SGNH hydrolase"/>
    <property type="match status" value="1"/>
</dbReference>
<evidence type="ECO:0000256" key="6">
    <source>
        <dbReference type="ARBA" id="ARBA00022963"/>
    </source>
</evidence>
<evidence type="ECO:0000256" key="5">
    <source>
        <dbReference type="ARBA" id="ARBA00022801"/>
    </source>
</evidence>
<evidence type="ECO:0000256" key="7">
    <source>
        <dbReference type="ARBA" id="ARBA00023098"/>
    </source>
</evidence>
<reference evidence="9 10" key="1">
    <citation type="submission" date="2023-10" db="EMBL/GenBank/DDBJ databases">
        <title>Chromosome-scale genome assembly provides insights into flower coloration mechanisms of Canna indica.</title>
        <authorList>
            <person name="Li C."/>
        </authorList>
    </citation>
    <scope>NUCLEOTIDE SEQUENCE [LARGE SCALE GENOMIC DNA]</scope>
    <source>
        <tissue evidence="9">Flower</tissue>
    </source>
</reference>
<dbReference type="CDD" id="cd01837">
    <property type="entry name" value="SGNH_plant_lipase_like"/>
    <property type="match status" value="1"/>
</dbReference>
<keyword evidence="10" id="KW-1185">Reference proteome</keyword>
<dbReference type="GO" id="GO:0016042">
    <property type="term" value="P:lipid catabolic process"/>
    <property type="evidence" value="ECO:0007669"/>
    <property type="project" value="UniProtKB-KW"/>
</dbReference>
<keyword evidence="5" id="KW-0378">Hydrolase</keyword>
<organism evidence="9 10">
    <name type="scientific">Canna indica</name>
    <name type="common">Indian-shot</name>
    <dbReference type="NCBI Taxonomy" id="4628"/>
    <lineage>
        <taxon>Eukaryota</taxon>
        <taxon>Viridiplantae</taxon>
        <taxon>Streptophyta</taxon>
        <taxon>Embryophyta</taxon>
        <taxon>Tracheophyta</taxon>
        <taxon>Spermatophyta</taxon>
        <taxon>Magnoliopsida</taxon>
        <taxon>Liliopsida</taxon>
        <taxon>Zingiberales</taxon>
        <taxon>Cannaceae</taxon>
        <taxon>Canna</taxon>
    </lineage>
</organism>
<keyword evidence="7" id="KW-0443">Lipid metabolism</keyword>
<dbReference type="SUPFAM" id="SSF52266">
    <property type="entry name" value="SGNH hydrolase"/>
    <property type="match status" value="1"/>
</dbReference>
<evidence type="ECO:0000256" key="4">
    <source>
        <dbReference type="ARBA" id="ARBA00022729"/>
    </source>
</evidence>
<keyword evidence="4 8" id="KW-0732">Signal</keyword>
<evidence type="ECO:0000313" key="9">
    <source>
        <dbReference type="EMBL" id="WOL08816.1"/>
    </source>
</evidence>
<dbReference type="InterPro" id="IPR051238">
    <property type="entry name" value="GDSL_esterase/lipase"/>
</dbReference>
<dbReference type="InterPro" id="IPR001087">
    <property type="entry name" value="GDSL"/>
</dbReference>